<evidence type="ECO:0000256" key="1">
    <source>
        <dbReference type="SAM" id="MobiDB-lite"/>
    </source>
</evidence>
<evidence type="ECO:0000313" key="2">
    <source>
        <dbReference type="EMBL" id="PWA34057.1"/>
    </source>
</evidence>
<protein>
    <submittedName>
        <fullName evidence="2">Zinc knuckle CX2CX4HX4C</fullName>
    </submittedName>
</protein>
<dbReference type="PANTHER" id="PTHR31286">
    <property type="entry name" value="GLYCINE-RICH CELL WALL STRUCTURAL PROTEIN 1.8-LIKE"/>
    <property type="match status" value="1"/>
</dbReference>
<dbReference type="AlphaFoldDB" id="A0A2U1KBC8"/>
<keyword evidence="3" id="KW-1185">Reference proteome</keyword>
<evidence type="ECO:0000313" key="3">
    <source>
        <dbReference type="Proteomes" id="UP000245207"/>
    </source>
</evidence>
<dbReference type="InterPro" id="IPR040256">
    <property type="entry name" value="At4g02000-like"/>
</dbReference>
<dbReference type="OrthoDB" id="1939300at2759"/>
<dbReference type="EMBL" id="PKPP01024024">
    <property type="protein sequence ID" value="PWA34057.1"/>
    <property type="molecule type" value="Genomic_DNA"/>
</dbReference>
<accession>A0A2U1KBC8</accession>
<dbReference type="STRING" id="35608.A0A2U1KBC8"/>
<feature type="region of interest" description="Disordered" evidence="1">
    <location>
        <begin position="151"/>
        <end position="184"/>
    </location>
</feature>
<dbReference type="Proteomes" id="UP000245207">
    <property type="component" value="Unassembled WGS sequence"/>
</dbReference>
<organism evidence="2 3">
    <name type="scientific">Artemisia annua</name>
    <name type="common">Sweet wormwood</name>
    <dbReference type="NCBI Taxonomy" id="35608"/>
    <lineage>
        <taxon>Eukaryota</taxon>
        <taxon>Viridiplantae</taxon>
        <taxon>Streptophyta</taxon>
        <taxon>Embryophyta</taxon>
        <taxon>Tracheophyta</taxon>
        <taxon>Spermatophyta</taxon>
        <taxon>Magnoliopsida</taxon>
        <taxon>eudicotyledons</taxon>
        <taxon>Gunneridae</taxon>
        <taxon>Pentapetalae</taxon>
        <taxon>asterids</taxon>
        <taxon>campanulids</taxon>
        <taxon>Asterales</taxon>
        <taxon>Asteraceae</taxon>
        <taxon>Asteroideae</taxon>
        <taxon>Anthemideae</taxon>
        <taxon>Artemisiinae</taxon>
        <taxon>Artemisia</taxon>
    </lineage>
</organism>
<name>A0A2U1KBC8_ARTAN</name>
<sequence length="184" mass="20974">MEVTEPTSIPLWVKLVNVPMEAWTMKGLSSIASCLGKPIIMDAVTTSLCQTGSGRFGYARVLVEMSVEKEFLNEIEICYRDKDNITVGMKKVKVEYSWKPPVCKHCKVFGHDEVNCKITPVNVKQFIDRERQLNHKKIQNDGFNVVQRKNKENVKHNNQPAKKAYQPKEKLSVTVNAKKLNSSH</sequence>
<comment type="caution">
    <text evidence="2">The sequence shown here is derived from an EMBL/GenBank/DDBJ whole genome shotgun (WGS) entry which is preliminary data.</text>
</comment>
<gene>
    <name evidence="2" type="ORF">CTI12_AA622770</name>
</gene>
<reference evidence="2 3" key="1">
    <citation type="journal article" date="2018" name="Mol. Plant">
        <title>The genome of Artemisia annua provides insight into the evolution of Asteraceae family and artemisinin biosynthesis.</title>
        <authorList>
            <person name="Shen Q."/>
            <person name="Zhang L."/>
            <person name="Liao Z."/>
            <person name="Wang S."/>
            <person name="Yan T."/>
            <person name="Shi P."/>
            <person name="Liu M."/>
            <person name="Fu X."/>
            <person name="Pan Q."/>
            <person name="Wang Y."/>
            <person name="Lv Z."/>
            <person name="Lu X."/>
            <person name="Zhang F."/>
            <person name="Jiang W."/>
            <person name="Ma Y."/>
            <person name="Chen M."/>
            <person name="Hao X."/>
            <person name="Li L."/>
            <person name="Tang Y."/>
            <person name="Lv G."/>
            <person name="Zhou Y."/>
            <person name="Sun X."/>
            <person name="Brodelius P.E."/>
            <person name="Rose J.K.C."/>
            <person name="Tang K."/>
        </authorList>
    </citation>
    <scope>NUCLEOTIDE SEQUENCE [LARGE SCALE GENOMIC DNA]</scope>
    <source>
        <strain evidence="3">cv. Huhao1</strain>
        <tissue evidence="2">Leaf</tissue>
    </source>
</reference>
<proteinExistence type="predicted"/>
<feature type="compositionally biased region" description="Polar residues" evidence="1">
    <location>
        <begin position="173"/>
        <end position="184"/>
    </location>
</feature>
<dbReference type="PANTHER" id="PTHR31286:SF180">
    <property type="entry name" value="OS10G0362600 PROTEIN"/>
    <property type="match status" value="1"/>
</dbReference>